<feature type="compositionally biased region" description="Polar residues" evidence="1">
    <location>
        <begin position="70"/>
        <end position="82"/>
    </location>
</feature>
<evidence type="ECO:0000256" key="1">
    <source>
        <dbReference type="SAM" id="MobiDB-lite"/>
    </source>
</evidence>
<comment type="caution">
    <text evidence="2">The sequence shown here is derived from an EMBL/GenBank/DDBJ whole genome shotgun (WGS) entry which is preliminary data.</text>
</comment>
<keyword evidence="3" id="KW-1185">Reference proteome</keyword>
<dbReference type="AlphaFoldDB" id="A0A1Y2HK75"/>
<evidence type="ECO:0000313" key="3">
    <source>
        <dbReference type="Proteomes" id="UP000193411"/>
    </source>
</evidence>
<gene>
    <name evidence="2" type="ORF">BCR44DRAFT_1138578</name>
</gene>
<evidence type="ECO:0000313" key="2">
    <source>
        <dbReference type="EMBL" id="ORZ34949.1"/>
    </source>
</evidence>
<feature type="region of interest" description="Disordered" evidence="1">
    <location>
        <begin position="382"/>
        <end position="402"/>
    </location>
</feature>
<feature type="compositionally biased region" description="Basic residues" evidence="1">
    <location>
        <begin position="329"/>
        <end position="347"/>
    </location>
</feature>
<reference evidence="2 3" key="1">
    <citation type="submission" date="2016-07" db="EMBL/GenBank/DDBJ databases">
        <title>Pervasive Adenine N6-methylation of Active Genes in Fungi.</title>
        <authorList>
            <consortium name="DOE Joint Genome Institute"/>
            <person name="Mondo S.J."/>
            <person name="Dannebaum R.O."/>
            <person name="Kuo R.C."/>
            <person name="Labutti K."/>
            <person name="Haridas S."/>
            <person name="Kuo A."/>
            <person name="Salamov A."/>
            <person name="Ahrendt S.R."/>
            <person name="Lipzen A."/>
            <person name="Sullivan W."/>
            <person name="Andreopoulos W.B."/>
            <person name="Clum A."/>
            <person name="Lindquist E."/>
            <person name="Daum C."/>
            <person name="Ramamoorthy G.K."/>
            <person name="Gryganskyi A."/>
            <person name="Culley D."/>
            <person name="Magnuson J.K."/>
            <person name="James T.Y."/>
            <person name="O'Malley M.A."/>
            <person name="Stajich J.E."/>
            <person name="Spatafora J.W."/>
            <person name="Visel A."/>
            <person name="Grigoriev I.V."/>
        </authorList>
    </citation>
    <scope>NUCLEOTIDE SEQUENCE [LARGE SCALE GENOMIC DNA]</scope>
    <source>
        <strain evidence="2 3">PL171</strain>
    </source>
</reference>
<feature type="region of interest" description="Disordered" evidence="1">
    <location>
        <begin position="222"/>
        <end position="367"/>
    </location>
</feature>
<dbReference type="EMBL" id="MCFL01000025">
    <property type="protein sequence ID" value="ORZ34949.1"/>
    <property type="molecule type" value="Genomic_DNA"/>
</dbReference>
<feature type="region of interest" description="Disordered" evidence="1">
    <location>
        <begin position="1"/>
        <end position="109"/>
    </location>
</feature>
<feature type="compositionally biased region" description="Low complexity" evidence="1">
    <location>
        <begin position="26"/>
        <end position="46"/>
    </location>
</feature>
<feature type="region of interest" description="Disordered" evidence="1">
    <location>
        <begin position="453"/>
        <end position="478"/>
    </location>
</feature>
<feature type="compositionally biased region" description="Pro residues" evidence="1">
    <location>
        <begin position="386"/>
        <end position="396"/>
    </location>
</feature>
<feature type="region of interest" description="Disordered" evidence="1">
    <location>
        <begin position="128"/>
        <end position="155"/>
    </location>
</feature>
<dbReference type="Proteomes" id="UP000193411">
    <property type="component" value="Unassembled WGS sequence"/>
</dbReference>
<feature type="compositionally biased region" description="Basic residues" evidence="1">
    <location>
        <begin position="453"/>
        <end position="466"/>
    </location>
</feature>
<proteinExistence type="predicted"/>
<sequence length="501" mass="53144">MSTPSSPSGFSGQAQPATSPAMTIGRPTSPVAVPVTSPTPSWSRPRFGSLPRRLGRQSSTPALFARRTSIESQSSTVHSMRSSLDVWPEDSTVPASHSHDPGAPAPKSWRSRLAHTVKGPAVKAAKAVKAAMGRATGSSSASSSPRIAPVDNGFSDSEASFSLSVSTLNGAGPRSRTVTQDDLGTPTLYAMSAIPAPSPLIRPSASPPSFASSLVPPSTVIRSTTYGDIHGDQDVPLDSPPLQPVPLPPFAAPAEQESTTPILAALDLSHDPADITVTDGRLTPLPPGSPTSPTMASHPSSDPVPIPSPKPRSQTAAPSHLPHEPAHPPAHHARSRPPRRDHQRTHVHPTASNSPGPIRRHSVSSPEYQQVLHGIYGWSFESGRPNLPPVRSPRPTPSHTCPRRPCLASFRPSHRPFQARTALAHCPRIGSSLPTWICGGTLSRLTRAVHQARQHAGRVRSARHSPRRADTRGATSASRRCPWVVPQMSFRLSRPSHPSQA</sequence>
<accession>A0A1Y2HK75</accession>
<organism evidence="2 3">
    <name type="scientific">Catenaria anguillulae PL171</name>
    <dbReference type="NCBI Taxonomy" id="765915"/>
    <lineage>
        <taxon>Eukaryota</taxon>
        <taxon>Fungi</taxon>
        <taxon>Fungi incertae sedis</taxon>
        <taxon>Blastocladiomycota</taxon>
        <taxon>Blastocladiomycetes</taxon>
        <taxon>Blastocladiales</taxon>
        <taxon>Catenariaceae</taxon>
        <taxon>Catenaria</taxon>
    </lineage>
</organism>
<feature type="compositionally biased region" description="Pro residues" evidence="1">
    <location>
        <begin position="238"/>
        <end position="251"/>
    </location>
</feature>
<protein>
    <submittedName>
        <fullName evidence="2">Uncharacterized protein</fullName>
    </submittedName>
</protein>
<feature type="compositionally biased region" description="Polar residues" evidence="1">
    <location>
        <begin position="1"/>
        <end position="21"/>
    </location>
</feature>
<name>A0A1Y2HK75_9FUNG</name>